<evidence type="ECO:0000313" key="2">
    <source>
        <dbReference type="EMBL" id="KPV47562.1"/>
    </source>
</evidence>
<evidence type="ECO:0000313" key="3">
    <source>
        <dbReference type="EMBL" id="KQB36384.1"/>
    </source>
</evidence>
<protein>
    <submittedName>
        <fullName evidence="3">Uncharacterized protein</fullName>
    </submittedName>
</protein>
<accession>A0A0Q0VR70</accession>
<keyword evidence="4" id="KW-1185">Reference proteome</keyword>
<name>A0A0Q0VR70_9ARCH</name>
<sequence length="141" mass="16166">MGKDLTNEAKKYLGKDETIISSYKGQYFATEKRILIPNHRHGFEDFSYKHITSIKYEKYARKPLIILGILFIIIGMITSFASVSAFAALFILGIVFIVLAFVFKLNFYLIRTSGGEDFKIPGSKQQSKTEEFIKSIREHID</sequence>
<reference evidence="3 4" key="2">
    <citation type="submission" date="2015-09" db="EMBL/GenBank/DDBJ databases">
        <title>Heavy metals and arsenic resistance mechanisms in polyextremophilic archaea of the family Ferroplasmaceae.</title>
        <authorList>
            <person name="Bulaev A.G."/>
            <person name="Kanygina A.V."/>
        </authorList>
    </citation>
    <scope>NUCLEOTIDE SEQUENCE [LARGE SCALE GENOMIC DNA]</scope>
    <source>
        <strain evidence="3 4">VT</strain>
    </source>
</reference>
<dbReference type="RefSeq" id="WP_054963802.1">
    <property type="nucleotide sequence ID" value="NZ_LJCQ01000040.1"/>
</dbReference>
<dbReference type="Proteomes" id="UP000050320">
    <property type="component" value="Unassembled WGS sequence"/>
</dbReference>
<comment type="caution">
    <text evidence="3">The sequence shown here is derived from an EMBL/GenBank/DDBJ whole genome shotgun (WGS) entry which is preliminary data.</text>
</comment>
<dbReference type="EMBL" id="LJCQ01000040">
    <property type="protein sequence ID" value="KPV47562.1"/>
    <property type="molecule type" value="Genomic_DNA"/>
</dbReference>
<proteinExistence type="predicted"/>
<feature type="transmembrane region" description="Helical" evidence="1">
    <location>
        <begin position="64"/>
        <end position="83"/>
    </location>
</feature>
<dbReference type="Proteomes" id="UP000050515">
    <property type="component" value="Unassembled WGS sequence"/>
</dbReference>
<evidence type="ECO:0000313" key="4">
    <source>
        <dbReference type="Proteomes" id="UP000050320"/>
    </source>
</evidence>
<dbReference type="AlphaFoldDB" id="A0A0Q0VR70"/>
<evidence type="ECO:0000256" key="1">
    <source>
        <dbReference type="SAM" id="Phobius"/>
    </source>
</evidence>
<feature type="transmembrane region" description="Helical" evidence="1">
    <location>
        <begin position="89"/>
        <end position="110"/>
    </location>
</feature>
<keyword evidence="1" id="KW-0472">Membrane</keyword>
<evidence type="ECO:0000313" key="5">
    <source>
        <dbReference type="Proteomes" id="UP000050515"/>
    </source>
</evidence>
<keyword evidence="1" id="KW-0812">Transmembrane</keyword>
<gene>
    <name evidence="3" type="ORF">AOG54_07530</name>
    <name evidence="2" type="ORF">SE19_00525</name>
</gene>
<keyword evidence="1" id="KW-1133">Transmembrane helix</keyword>
<dbReference type="PATRIC" id="fig|507754.4.peg.498"/>
<reference evidence="2 5" key="1">
    <citation type="submission" date="2015-09" db="EMBL/GenBank/DDBJ databases">
        <title>Draft genome sequence of Acidiplasma aeolicum DSM 18409.</title>
        <authorList>
            <person name="Hemp J."/>
        </authorList>
    </citation>
    <scope>NUCLEOTIDE SEQUENCE [LARGE SCALE GENOMIC DNA]</scope>
    <source>
        <strain evidence="2 5">V</strain>
    </source>
</reference>
<dbReference type="EMBL" id="LKBG01000021">
    <property type="protein sequence ID" value="KQB36384.1"/>
    <property type="molecule type" value="Genomic_DNA"/>
</dbReference>
<organism evidence="3 4">
    <name type="scientific">Acidiplasma aeolicum</name>
    <dbReference type="NCBI Taxonomy" id="507754"/>
    <lineage>
        <taxon>Archaea</taxon>
        <taxon>Methanobacteriati</taxon>
        <taxon>Thermoplasmatota</taxon>
        <taxon>Thermoplasmata</taxon>
        <taxon>Thermoplasmatales</taxon>
        <taxon>Ferroplasmaceae</taxon>
        <taxon>Acidiplasma</taxon>
    </lineage>
</organism>